<dbReference type="Proteomes" id="UP000015524">
    <property type="component" value="Unassembled WGS sequence"/>
</dbReference>
<dbReference type="AlphaFoldDB" id="T0G884"/>
<accession>T0G884</accession>
<evidence type="ECO:0000313" key="2">
    <source>
        <dbReference type="Proteomes" id="UP000015524"/>
    </source>
</evidence>
<sequence>MERATKAVKSAGIERARIVMDLKNQRIDIIIGESGNAPKADEWDRE</sequence>
<comment type="caution">
    <text evidence="1">The sequence shown here is derived from an EMBL/GenBank/DDBJ whole genome shotgun (WGS) entry which is preliminary data.</text>
</comment>
<reference evidence="1 2" key="1">
    <citation type="journal article" date="2013" name="Genome Announc.">
        <title>Draft Genome Sequence of a Hexachlorocyclohexane-Degrading Bacterium, Sphingobium baderi Strain LL03T.</title>
        <authorList>
            <person name="Kaur J."/>
            <person name="Verma H."/>
            <person name="Tripathi C."/>
            <person name="Khurana J.P."/>
            <person name="Lal R."/>
        </authorList>
    </citation>
    <scope>NUCLEOTIDE SEQUENCE [LARGE SCALE GENOMIC DNA]</scope>
    <source>
        <strain evidence="1 2">LL03</strain>
    </source>
</reference>
<gene>
    <name evidence="1" type="ORF">L485_22295</name>
</gene>
<keyword evidence="2" id="KW-1185">Reference proteome</keyword>
<dbReference type="PATRIC" id="fig|1114964.8.peg.492"/>
<proteinExistence type="predicted"/>
<organism evidence="1 2">
    <name type="scientific">Sphingobium baderi LL03</name>
    <dbReference type="NCBI Taxonomy" id="1114964"/>
    <lineage>
        <taxon>Bacteria</taxon>
        <taxon>Pseudomonadati</taxon>
        <taxon>Pseudomonadota</taxon>
        <taxon>Alphaproteobacteria</taxon>
        <taxon>Sphingomonadales</taxon>
        <taxon>Sphingomonadaceae</taxon>
        <taxon>Sphingobium</taxon>
    </lineage>
</organism>
<protein>
    <submittedName>
        <fullName evidence="1">Uncharacterized protein</fullName>
    </submittedName>
</protein>
<name>T0G884_9SPHN</name>
<evidence type="ECO:0000313" key="1">
    <source>
        <dbReference type="EMBL" id="EQA96816.1"/>
    </source>
</evidence>
<dbReference type="EMBL" id="ATIB01000088">
    <property type="protein sequence ID" value="EQA96816.1"/>
    <property type="molecule type" value="Genomic_DNA"/>
</dbReference>